<evidence type="ECO:0000313" key="1">
    <source>
        <dbReference type="EMBL" id="EKC75390.1"/>
    </source>
</evidence>
<keyword evidence="1" id="KW-0378">Hydrolase</keyword>
<organism evidence="1">
    <name type="scientific">human gut metagenome</name>
    <dbReference type="NCBI Taxonomy" id="408170"/>
    <lineage>
        <taxon>unclassified sequences</taxon>
        <taxon>metagenomes</taxon>
        <taxon>organismal metagenomes</taxon>
    </lineage>
</organism>
<dbReference type="GO" id="GO:0004519">
    <property type="term" value="F:endonuclease activity"/>
    <property type="evidence" value="ECO:0007669"/>
    <property type="project" value="UniProtKB-KW"/>
</dbReference>
<proteinExistence type="predicted"/>
<name>K1UAY4_9ZZZZ</name>
<sequence>MNYRVNKFNVNLGFDVNEDCILNATKELNNFLKTLPISLYQNIDYKTTGALIGAVYCTKLSAEIKESIVNPIEKGYPDIIPISGSKASEEELRNYPYGLEVKGTIGNLKKGERLKVGESRIKALCGITWQAHHRDGKILLGFVWDFVNSIDGFNYPAITAVYFSNHLDINDWGKISGTTGRNTK</sequence>
<feature type="non-terminal residue" evidence="1">
    <location>
        <position position="184"/>
    </location>
</feature>
<keyword evidence="1" id="KW-0255">Endonuclease</keyword>
<protein>
    <submittedName>
        <fullName evidence="1">R.SnaBI endonuclease</fullName>
    </submittedName>
</protein>
<dbReference type="AlphaFoldDB" id="K1UAY4"/>
<keyword evidence="1" id="KW-0540">Nuclease</keyword>
<dbReference type="EMBL" id="AJWZ01000912">
    <property type="protein sequence ID" value="EKC75390.1"/>
    <property type="molecule type" value="Genomic_DNA"/>
</dbReference>
<accession>K1UAY4</accession>
<reference evidence="1" key="1">
    <citation type="journal article" date="2013" name="Environ. Microbiol.">
        <title>Microbiota from the distal guts of lean and obese adolescents exhibit partial functional redundancy besides clear differences in community structure.</title>
        <authorList>
            <person name="Ferrer M."/>
            <person name="Ruiz A."/>
            <person name="Lanza F."/>
            <person name="Haange S.B."/>
            <person name="Oberbach A."/>
            <person name="Till H."/>
            <person name="Bargiela R."/>
            <person name="Campoy C."/>
            <person name="Segura M.T."/>
            <person name="Richter M."/>
            <person name="von Bergen M."/>
            <person name="Seifert J."/>
            <person name="Suarez A."/>
        </authorList>
    </citation>
    <scope>NUCLEOTIDE SEQUENCE</scope>
</reference>
<comment type="caution">
    <text evidence="1">The sequence shown here is derived from an EMBL/GenBank/DDBJ whole genome shotgun (WGS) entry which is preliminary data.</text>
</comment>
<gene>
    <name evidence="1" type="ORF">OBE_01385</name>
</gene>